<dbReference type="PANTHER" id="PTHR17972">
    <property type="entry name" value="NUCLEOLAR RNA-ASSOCIATED PROTEIN"/>
    <property type="match status" value="1"/>
</dbReference>
<dbReference type="GO" id="GO:0032040">
    <property type="term" value="C:small-subunit processome"/>
    <property type="evidence" value="ECO:0007669"/>
    <property type="project" value="TreeGrafter"/>
</dbReference>
<proteinExistence type="inferred from homology"/>
<evidence type="ECO:0000259" key="2">
    <source>
        <dbReference type="Pfam" id="PF17407"/>
    </source>
</evidence>
<name>A0A1Q3AWC2_CEPFO</name>
<comment type="caution">
    <text evidence="3">The sequence shown here is derived from an EMBL/GenBank/DDBJ whole genome shotgun (WGS) entry which is preliminary data.</text>
</comment>
<dbReference type="PANTHER" id="PTHR17972:SF0">
    <property type="entry name" value="NUCLEOLAR PROTEIN 6"/>
    <property type="match status" value="1"/>
</dbReference>
<feature type="domain" description="Nrap protein" evidence="2">
    <location>
        <begin position="42"/>
        <end position="95"/>
    </location>
</feature>
<dbReference type="GO" id="GO:0006409">
    <property type="term" value="P:tRNA export from nucleus"/>
    <property type="evidence" value="ECO:0007669"/>
    <property type="project" value="TreeGrafter"/>
</dbReference>
<dbReference type="GO" id="GO:0034456">
    <property type="term" value="C:UTP-C complex"/>
    <property type="evidence" value="ECO:0007669"/>
    <property type="project" value="TreeGrafter"/>
</dbReference>
<sequence>MSSLHIRTQPKGIFTGKRVAHGNASNDFGPFMWPEDLKGDLKELKNKLLVNFDPLRFFVEDVEKEFACTMQLWYYSLGGDAIGITWERLCSKKRGREEADEKRKNLGHVLRVVGELGKGFVRDVYFLKASRFMNSNLHLLKPYQK</sequence>
<dbReference type="GO" id="GO:0003723">
    <property type="term" value="F:RNA binding"/>
    <property type="evidence" value="ECO:0007669"/>
    <property type="project" value="UniProtKB-KW"/>
</dbReference>
<comment type="similarity">
    <text evidence="1">Belongs to the NRAP family.</text>
</comment>
<keyword evidence="1" id="KW-0539">Nucleus</keyword>
<dbReference type="InterPro" id="IPR035371">
    <property type="entry name" value="Nrap_D6"/>
</dbReference>
<dbReference type="AlphaFoldDB" id="A0A1Q3AWC2"/>
<gene>
    <name evidence="3" type="ORF">CFOL_v3_03572</name>
</gene>
<keyword evidence="1" id="KW-0694">RNA-binding</keyword>
<evidence type="ECO:0000313" key="4">
    <source>
        <dbReference type="Proteomes" id="UP000187406"/>
    </source>
</evidence>
<reference evidence="4" key="1">
    <citation type="submission" date="2016-04" db="EMBL/GenBank/DDBJ databases">
        <title>Cephalotus genome sequencing.</title>
        <authorList>
            <person name="Fukushima K."/>
            <person name="Hasebe M."/>
            <person name="Fang X."/>
        </authorList>
    </citation>
    <scope>NUCLEOTIDE SEQUENCE [LARGE SCALE GENOMIC DNA]</scope>
    <source>
        <strain evidence="4">cv. St1</strain>
    </source>
</reference>
<accession>A0A1Q3AWC2</accession>
<dbReference type="Pfam" id="PF17407">
    <property type="entry name" value="Nrap_D6"/>
    <property type="match status" value="1"/>
</dbReference>
<keyword evidence="4" id="KW-1185">Reference proteome</keyword>
<dbReference type="InterPro" id="IPR005554">
    <property type="entry name" value="NOL6/Upt22"/>
</dbReference>
<evidence type="ECO:0000256" key="1">
    <source>
        <dbReference type="RuleBase" id="RU364032"/>
    </source>
</evidence>
<dbReference type="EMBL" id="BDDD01000134">
    <property type="protein sequence ID" value="GAV60041.1"/>
    <property type="molecule type" value="Genomic_DNA"/>
</dbReference>
<dbReference type="GO" id="GO:0006364">
    <property type="term" value="P:rRNA processing"/>
    <property type="evidence" value="ECO:0007669"/>
    <property type="project" value="TreeGrafter"/>
</dbReference>
<dbReference type="GO" id="GO:0032545">
    <property type="term" value="C:CURI complex"/>
    <property type="evidence" value="ECO:0007669"/>
    <property type="project" value="TreeGrafter"/>
</dbReference>
<protein>
    <recommendedName>
        <fullName evidence="2">Nrap protein domain-containing protein</fullName>
    </recommendedName>
</protein>
<dbReference type="STRING" id="3775.A0A1Q3AWC2"/>
<dbReference type="Proteomes" id="UP000187406">
    <property type="component" value="Unassembled WGS sequence"/>
</dbReference>
<dbReference type="InParanoid" id="A0A1Q3AWC2"/>
<organism evidence="3 4">
    <name type="scientific">Cephalotus follicularis</name>
    <name type="common">Albany pitcher plant</name>
    <dbReference type="NCBI Taxonomy" id="3775"/>
    <lineage>
        <taxon>Eukaryota</taxon>
        <taxon>Viridiplantae</taxon>
        <taxon>Streptophyta</taxon>
        <taxon>Embryophyta</taxon>
        <taxon>Tracheophyta</taxon>
        <taxon>Spermatophyta</taxon>
        <taxon>Magnoliopsida</taxon>
        <taxon>eudicotyledons</taxon>
        <taxon>Gunneridae</taxon>
        <taxon>Pentapetalae</taxon>
        <taxon>rosids</taxon>
        <taxon>fabids</taxon>
        <taxon>Oxalidales</taxon>
        <taxon>Cephalotaceae</taxon>
        <taxon>Cephalotus</taxon>
    </lineage>
</organism>
<evidence type="ECO:0000313" key="3">
    <source>
        <dbReference type="EMBL" id="GAV60041.1"/>
    </source>
</evidence>
<comment type="subcellular location">
    <subcellularLocation>
        <location evidence="1">Nucleus</location>
        <location evidence="1">Nucleolus</location>
    </subcellularLocation>
</comment>
<dbReference type="OrthoDB" id="10251401at2759"/>